<dbReference type="Gene3D" id="3.20.20.370">
    <property type="entry name" value="Glycoside hydrolase/deacetylase"/>
    <property type="match status" value="1"/>
</dbReference>
<evidence type="ECO:0000313" key="2">
    <source>
        <dbReference type="EMBL" id="GGH11851.1"/>
    </source>
</evidence>
<comment type="caution">
    <text evidence="2">The sequence shown here is derived from an EMBL/GenBank/DDBJ whole genome shotgun (WGS) entry which is preliminary data.</text>
</comment>
<reference evidence="2" key="1">
    <citation type="journal article" date="2014" name="Int. J. Syst. Evol. Microbiol.">
        <title>Complete genome sequence of Corynebacterium casei LMG S-19264T (=DSM 44701T), isolated from a smear-ripened cheese.</title>
        <authorList>
            <consortium name="US DOE Joint Genome Institute (JGI-PGF)"/>
            <person name="Walter F."/>
            <person name="Albersmeier A."/>
            <person name="Kalinowski J."/>
            <person name="Ruckert C."/>
        </authorList>
    </citation>
    <scope>NUCLEOTIDE SEQUENCE</scope>
    <source>
        <strain evidence="2">CGMCC 1.12214</strain>
    </source>
</reference>
<dbReference type="GO" id="GO:0005975">
    <property type="term" value="P:carbohydrate metabolic process"/>
    <property type="evidence" value="ECO:0007669"/>
    <property type="project" value="InterPro"/>
</dbReference>
<dbReference type="GO" id="GO:0016758">
    <property type="term" value="F:hexosyltransferase activity"/>
    <property type="evidence" value="ECO:0007669"/>
    <property type="project" value="InterPro"/>
</dbReference>
<sequence length="642" mass="68700">MSISALFVVTHLLGTGHLARTAALARAMARRGHRVTLVSGGRPAPMVRLDGVDLVQLPPAHCVGTDFATLLGADDAPLTAEALAQRRALTLAAFERTRPDLLVTELFPFGRRQLAAEFVPLLQSARGRDPRPAVVCSVRDILQSPSRAVRAQETLERLCAFYDRVLVHGDPEVVPLDASWPVGDELERRLAYTGYVGDPPPEAPPTGEPAPAQAGAIVVSGGGGAAGLPLLSAGVAAGRVDPLWRPWRILAGHGVAERDFEALRAHGCDRVVVERARPDFVQLLREAAVSVSQAGYNTVMDIAAAGARAVLVPFEQGGEREQRLRAEALAERGLVVTLQEANLTPEALLRAVHEVSAGPRPHWPDWRDGAERACAILESAAAAATQRALAWRELDDGLSALRAAGRSMAVWWRDDDCVAPSPALDHMLALAERVGCPVALAVIPEAVRPELAERLRTAPFASVLQHGWAHRNHAPEGAKKQELGHAPGNLVLAELQFGRDRLEEMFGARALPVLVPPWNRIDPALVPALPGLGFRGLSTFRARRAREAAPGLRQVNTHLDPIDWHGDRGLADEAALIGIVAAHARAMAAGGADLDEAFGLLTHHLVHDGWIWSFVEELLARLGASGAVRFVSAEEAFALPHG</sequence>
<dbReference type="RefSeq" id="WP_244643551.1">
    <property type="nucleotide sequence ID" value="NZ_BMES01000001.1"/>
</dbReference>
<protein>
    <recommendedName>
        <fullName evidence="1">Glycosyl transferase family 28 C-terminal domain-containing protein</fullName>
    </recommendedName>
</protein>
<dbReference type="Proteomes" id="UP000603912">
    <property type="component" value="Unassembled WGS sequence"/>
</dbReference>
<proteinExistence type="predicted"/>
<dbReference type="InterPro" id="IPR011330">
    <property type="entry name" value="Glyco_hydro/deAcase_b/a-brl"/>
</dbReference>
<feature type="domain" description="Glycosyl transferase family 28 C-terminal" evidence="1">
    <location>
        <begin position="279"/>
        <end position="356"/>
    </location>
</feature>
<evidence type="ECO:0000313" key="3">
    <source>
        <dbReference type="Proteomes" id="UP000603912"/>
    </source>
</evidence>
<organism evidence="2 3">
    <name type="scientific">Alsobacter metallidurans</name>
    <dbReference type="NCBI Taxonomy" id="340221"/>
    <lineage>
        <taxon>Bacteria</taxon>
        <taxon>Pseudomonadati</taxon>
        <taxon>Pseudomonadota</taxon>
        <taxon>Alphaproteobacteria</taxon>
        <taxon>Hyphomicrobiales</taxon>
        <taxon>Alsobacteraceae</taxon>
        <taxon>Alsobacter</taxon>
    </lineage>
</organism>
<dbReference type="PANTHER" id="PTHR21015:SF28">
    <property type="entry name" value="SLL1722 PROTEIN"/>
    <property type="match status" value="1"/>
</dbReference>
<dbReference type="Pfam" id="PF04101">
    <property type="entry name" value="Glyco_tran_28_C"/>
    <property type="match status" value="1"/>
</dbReference>
<name>A0A917MGZ3_9HYPH</name>
<dbReference type="InterPro" id="IPR049591">
    <property type="entry name" value="CE4_u4-like"/>
</dbReference>
<accession>A0A917MGZ3</accession>
<evidence type="ECO:0000259" key="1">
    <source>
        <dbReference type="Pfam" id="PF04101"/>
    </source>
</evidence>
<dbReference type="SUPFAM" id="SSF53756">
    <property type="entry name" value="UDP-Glycosyltransferase/glycogen phosphorylase"/>
    <property type="match status" value="1"/>
</dbReference>
<dbReference type="EMBL" id="BMES01000001">
    <property type="protein sequence ID" value="GGH11851.1"/>
    <property type="molecule type" value="Genomic_DNA"/>
</dbReference>
<keyword evidence="3" id="KW-1185">Reference proteome</keyword>
<dbReference type="PANTHER" id="PTHR21015">
    <property type="entry name" value="UDP-N-ACETYLGLUCOSAMINE--N-ACETYLMURAMYL-(PENTAPEPTIDE) PYROPHOSPHORYL-UNDECAPRENOL N-ACETYLGLUCOSAMINE TRANSFERASE 1"/>
    <property type="match status" value="1"/>
</dbReference>
<dbReference type="CDD" id="cd10928">
    <property type="entry name" value="CE4_u4"/>
    <property type="match status" value="1"/>
</dbReference>
<dbReference type="SUPFAM" id="SSF88713">
    <property type="entry name" value="Glycoside hydrolase/deacetylase"/>
    <property type="match status" value="1"/>
</dbReference>
<reference evidence="2" key="2">
    <citation type="submission" date="2020-09" db="EMBL/GenBank/DDBJ databases">
        <authorList>
            <person name="Sun Q."/>
            <person name="Zhou Y."/>
        </authorList>
    </citation>
    <scope>NUCLEOTIDE SEQUENCE</scope>
    <source>
        <strain evidence="2">CGMCC 1.12214</strain>
    </source>
</reference>
<gene>
    <name evidence="2" type="ORF">GCM10007036_09190</name>
</gene>
<dbReference type="AlphaFoldDB" id="A0A917MGZ3"/>
<dbReference type="InterPro" id="IPR007235">
    <property type="entry name" value="Glyco_trans_28_C"/>
</dbReference>
<dbReference type="Gene3D" id="3.40.50.2000">
    <property type="entry name" value="Glycogen Phosphorylase B"/>
    <property type="match status" value="2"/>
</dbReference>